<dbReference type="AlphaFoldDB" id="A0AA88XIY3"/>
<reference evidence="9" key="1">
    <citation type="submission" date="2019-08" db="EMBL/GenBank/DDBJ databases">
        <title>The improved chromosome-level genome for the pearl oyster Pinctada fucata martensii using PacBio sequencing and Hi-C.</title>
        <authorList>
            <person name="Zheng Z."/>
        </authorList>
    </citation>
    <scope>NUCLEOTIDE SEQUENCE</scope>
    <source>
        <strain evidence="9">ZZ-2019</strain>
        <tissue evidence="9">Adductor muscle</tissue>
    </source>
</reference>
<keyword evidence="4 7" id="KW-0472">Membrane</keyword>
<dbReference type="EMBL" id="VSWD01000013">
    <property type="protein sequence ID" value="KAK3083711.1"/>
    <property type="molecule type" value="Genomic_DNA"/>
</dbReference>
<dbReference type="SUPFAM" id="SSF53822">
    <property type="entry name" value="Periplasmic binding protein-like I"/>
    <property type="match status" value="1"/>
</dbReference>
<evidence type="ECO:0000256" key="5">
    <source>
        <dbReference type="ARBA" id="ARBA00023170"/>
    </source>
</evidence>
<protein>
    <recommendedName>
        <fullName evidence="8">G-protein coupled receptors family 3 profile domain-containing protein</fullName>
    </recommendedName>
</protein>
<feature type="domain" description="G-protein coupled receptors family 3 profile" evidence="8">
    <location>
        <begin position="494"/>
        <end position="699"/>
    </location>
</feature>
<dbReference type="InterPro" id="IPR017978">
    <property type="entry name" value="GPCR_3_C"/>
</dbReference>
<sequence length="866" mass="97634">MAFFYAINLVNSNSDLKLPASLKLGGMALDACSTPSRIGQDMYSLLSGESICGSQTTGQVIDPSTIVVHLTKNSANSIVTSTILSPLKITTLSQSATSVELSDKNYHSYFLRTVPPDNIQAVVMAEVVQRFGWDYVSIVYTNDAYGRAAKDTFLANTENSSPRTCTAITVSMAADASLDDFRNALDDLNQRVGARVVILFLTTDHVQKILQATKDKGLQNRFIWFGSDTWSNSQLVVQGVEDAATGALTIQIKSEIVENFKNYVKTLTFNNRHGLPNDWFEDIYQTLHQCRILNSVVRKPFTRICSEKEMITDAMIPQDPFVLHTIISVFMVAQGLNQIEVCKSSSLDIAACLSLQDNKLDLIYNGILESQYNVLPEALGNKSFQFRFTESGYGDIGYNILNFRRDLTSGSGEFQYVPIGTYQTSLELDRSLYQGFSFVDTRSVPNSQCPVGSTCRCLNRNGSYETYSRQGISGLSGVPSKEVVPLFWVICWQFGVVLVYAMVFAFIVHATEEVCGLRRFCLGFVYAICYSALFVKLVDCWRTKEKEDIYNVKYEKLGKPLGLFFVAVLLVLVQCIINAEWLILENPQMERILYNNMLWPRCMPNDFYDEGLILSLVYIMFIIFLSVVVGLMTWRSKKNHREARWILGIFVLSIPVWVVFCIVACMGAYKMRDAAIAIGLLINATIMFVLGPMRKLYLLNKFEAKMEEEERKSIVTGSQKGEGEWEGFEDKRLTQSQNYWNTKWFSEFRDQKHGCNVLTNPCNTSLTLRGRYERDPFVPFTLAAVRAAIIGIQDGANTHCNTKDLCSSYLNNINRGQYINDGIINAQLGNKRFFDNSGDASVDLTKYCRLPGGWRCWADDRIRTGM</sequence>
<evidence type="ECO:0000256" key="7">
    <source>
        <dbReference type="SAM" id="Phobius"/>
    </source>
</evidence>
<dbReference type="Pfam" id="PF01094">
    <property type="entry name" value="ANF_receptor"/>
    <property type="match status" value="1"/>
</dbReference>
<organism evidence="9 10">
    <name type="scientific">Pinctada imbricata</name>
    <name type="common">Atlantic pearl-oyster</name>
    <name type="synonym">Pinctada martensii</name>
    <dbReference type="NCBI Taxonomy" id="66713"/>
    <lineage>
        <taxon>Eukaryota</taxon>
        <taxon>Metazoa</taxon>
        <taxon>Spiralia</taxon>
        <taxon>Lophotrochozoa</taxon>
        <taxon>Mollusca</taxon>
        <taxon>Bivalvia</taxon>
        <taxon>Autobranchia</taxon>
        <taxon>Pteriomorphia</taxon>
        <taxon>Pterioida</taxon>
        <taxon>Pterioidea</taxon>
        <taxon>Pteriidae</taxon>
        <taxon>Pinctada</taxon>
    </lineage>
</organism>
<dbReference type="PROSITE" id="PS50259">
    <property type="entry name" value="G_PROTEIN_RECEP_F3_4"/>
    <property type="match status" value="1"/>
</dbReference>
<evidence type="ECO:0000256" key="3">
    <source>
        <dbReference type="ARBA" id="ARBA00022989"/>
    </source>
</evidence>
<comment type="subcellular location">
    <subcellularLocation>
        <location evidence="1">Membrane</location>
        <topology evidence="1">Multi-pass membrane protein</topology>
    </subcellularLocation>
</comment>
<accession>A0AA88XIY3</accession>
<evidence type="ECO:0000256" key="2">
    <source>
        <dbReference type="ARBA" id="ARBA00022692"/>
    </source>
</evidence>
<keyword evidence="10" id="KW-1185">Reference proteome</keyword>
<keyword evidence="3 7" id="KW-1133">Transmembrane helix</keyword>
<dbReference type="Pfam" id="PF00003">
    <property type="entry name" value="7tm_3"/>
    <property type="match status" value="1"/>
</dbReference>
<keyword evidence="5" id="KW-0675">Receptor</keyword>
<gene>
    <name evidence="9" type="ORF">FSP39_001860</name>
</gene>
<feature type="transmembrane region" description="Helical" evidence="7">
    <location>
        <begin position="613"/>
        <end position="634"/>
    </location>
</feature>
<evidence type="ECO:0000313" key="10">
    <source>
        <dbReference type="Proteomes" id="UP001186944"/>
    </source>
</evidence>
<dbReference type="InterPro" id="IPR001828">
    <property type="entry name" value="ANF_lig-bd_rcpt"/>
</dbReference>
<evidence type="ECO:0000259" key="8">
    <source>
        <dbReference type="PROSITE" id="PS50259"/>
    </source>
</evidence>
<dbReference type="CDD" id="cd13953">
    <property type="entry name" value="7tm_classC_mGluR-like"/>
    <property type="match status" value="1"/>
</dbReference>
<keyword evidence="2 7" id="KW-0812">Transmembrane</keyword>
<dbReference type="GO" id="GO:0004930">
    <property type="term" value="F:G protein-coupled receptor activity"/>
    <property type="evidence" value="ECO:0007669"/>
    <property type="project" value="InterPro"/>
</dbReference>
<feature type="transmembrane region" description="Helical" evidence="7">
    <location>
        <begin position="520"/>
        <end position="541"/>
    </location>
</feature>
<feature type="transmembrane region" description="Helical" evidence="7">
    <location>
        <begin position="646"/>
        <end position="669"/>
    </location>
</feature>
<dbReference type="InterPro" id="IPR050726">
    <property type="entry name" value="mGluR"/>
</dbReference>
<feature type="transmembrane region" description="Helical" evidence="7">
    <location>
        <begin position="486"/>
        <end position="508"/>
    </location>
</feature>
<dbReference type="InterPro" id="IPR028082">
    <property type="entry name" value="Peripla_BP_I"/>
</dbReference>
<evidence type="ECO:0000256" key="4">
    <source>
        <dbReference type="ARBA" id="ARBA00023136"/>
    </source>
</evidence>
<proteinExistence type="predicted"/>
<dbReference type="GO" id="GO:0016020">
    <property type="term" value="C:membrane"/>
    <property type="evidence" value="ECO:0007669"/>
    <property type="project" value="UniProtKB-SubCell"/>
</dbReference>
<evidence type="ECO:0000256" key="1">
    <source>
        <dbReference type="ARBA" id="ARBA00004141"/>
    </source>
</evidence>
<name>A0AA88XIY3_PINIB</name>
<dbReference type="PRINTS" id="PR00248">
    <property type="entry name" value="GPCRMGR"/>
</dbReference>
<feature type="transmembrane region" description="Helical" evidence="7">
    <location>
        <begin position="561"/>
        <end position="584"/>
    </location>
</feature>
<dbReference type="InterPro" id="IPR000337">
    <property type="entry name" value="GPCR_3"/>
</dbReference>
<dbReference type="Proteomes" id="UP001186944">
    <property type="component" value="Unassembled WGS sequence"/>
</dbReference>
<keyword evidence="6" id="KW-0325">Glycoprotein</keyword>
<evidence type="ECO:0000256" key="6">
    <source>
        <dbReference type="ARBA" id="ARBA00023180"/>
    </source>
</evidence>
<comment type="caution">
    <text evidence="9">The sequence shown here is derived from an EMBL/GenBank/DDBJ whole genome shotgun (WGS) entry which is preliminary data.</text>
</comment>
<dbReference type="Gene3D" id="3.40.50.2300">
    <property type="match status" value="3"/>
</dbReference>
<feature type="transmembrane region" description="Helical" evidence="7">
    <location>
        <begin position="675"/>
        <end position="693"/>
    </location>
</feature>
<dbReference type="PANTHER" id="PTHR24060">
    <property type="entry name" value="METABOTROPIC GLUTAMATE RECEPTOR"/>
    <property type="match status" value="1"/>
</dbReference>
<evidence type="ECO:0000313" key="9">
    <source>
        <dbReference type="EMBL" id="KAK3083711.1"/>
    </source>
</evidence>
<dbReference type="FunFam" id="3.40.50.2300:FF:000145">
    <property type="entry name" value="Glutamate receptor, metabotropic"/>
    <property type="match status" value="1"/>
</dbReference>